<evidence type="ECO:0008006" key="4">
    <source>
        <dbReference type="Google" id="ProtNLM"/>
    </source>
</evidence>
<comment type="similarity">
    <text evidence="1">Belongs to the neurochondrin family.</text>
</comment>
<dbReference type="GO" id="GO:0030425">
    <property type="term" value="C:dendrite"/>
    <property type="evidence" value="ECO:0007669"/>
    <property type="project" value="TreeGrafter"/>
</dbReference>
<proteinExistence type="inferred from homology"/>
<evidence type="ECO:0000313" key="2">
    <source>
        <dbReference type="EMBL" id="CAG7638714.1"/>
    </source>
</evidence>
<gene>
    <name evidence="2" type="ORF">AFUS01_LOCUS339</name>
</gene>
<accession>A0A8J2IXF1</accession>
<dbReference type="Proteomes" id="UP000708208">
    <property type="component" value="Unassembled WGS sequence"/>
</dbReference>
<dbReference type="EMBL" id="CAJVCH010001421">
    <property type="protein sequence ID" value="CAG7638714.1"/>
    <property type="molecule type" value="Genomic_DNA"/>
</dbReference>
<organism evidence="2 3">
    <name type="scientific">Allacma fusca</name>
    <dbReference type="NCBI Taxonomy" id="39272"/>
    <lineage>
        <taxon>Eukaryota</taxon>
        <taxon>Metazoa</taxon>
        <taxon>Ecdysozoa</taxon>
        <taxon>Arthropoda</taxon>
        <taxon>Hexapoda</taxon>
        <taxon>Collembola</taxon>
        <taxon>Symphypleona</taxon>
        <taxon>Sminthuridae</taxon>
        <taxon>Allacma</taxon>
    </lineage>
</organism>
<dbReference type="Pfam" id="PF05536">
    <property type="entry name" value="Neurochondrin"/>
    <property type="match status" value="1"/>
</dbReference>
<comment type="caution">
    <text evidence="2">The sequence shown here is derived from an EMBL/GenBank/DDBJ whole genome shotgun (WGS) entry which is preliminary data.</text>
</comment>
<evidence type="ECO:0000313" key="3">
    <source>
        <dbReference type="Proteomes" id="UP000708208"/>
    </source>
</evidence>
<dbReference type="AlphaFoldDB" id="A0A8J2IXF1"/>
<name>A0A8J2IXF1_9HEXA</name>
<dbReference type="PANTHER" id="PTHR13109">
    <property type="entry name" value="NEUROCHONDRIN"/>
    <property type="match status" value="1"/>
</dbReference>
<dbReference type="PANTHER" id="PTHR13109:SF7">
    <property type="entry name" value="NEUROCHONDRIN"/>
    <property type="match status" value="1"/>
</dbReference>
<dbReference type="GO" id="GO:0031175">
    <property type="term" value="P:neuron projection development"/>
    <property type="evidence" value="ECO:0007669"/>
    <property type="project" value="TreeGrafter"/>
</dbReference>
<reference evidence="2" key="1">
    <citation type="submission" date="2021-06" db="EMBL/GenBank/DDBJ databases">
        <authorList>
            <person name="Hodson N. C."/>
            <person name="Mongue J. A."/>
            <person name="Jaron S. K."/>
        </authorList>
    </citation>
    <scope>NUCLEOTIDE SEQUENCE</scope>
</reference>
<protein>
    <recommendedName>
        <fullName evidence="4">Neurochondrin</fullName>
    </recommendedName>
</protein>
<dbReference type="GO" id="GO:0048168">
    <property type="term" value="P:regulation of neuronal synaptic plasticity"/>
    <property type="evidence" value="ECO:0007669"/>
    <property type="project" value="TreeGrafter"/>
</dbReference>
<keyword evidence="3" id="KW-1185">Reference proteome</keyword>
<evidence type="ECO:0000256" key="1">
    <source>
        <dbReference type="ARBA" id="ARBA00006927"/>
    </source>
</evidence>
<dbReference type="InterPro" id="IPR008709">
    <property type="entry name" value="Neurochondrin"/>
</dbReference>
<sequence>MSGKIDPAVQKCIAALQAAKNDTEKMAALFLVTKVVKGPKLNKESRLALFEAIGFKFLLRLLRSPSTAECPALLYKSVSLSVLTAFCADPSIAQSPEMLEAIPIFLEIAESVDESNEDDDQLLMVVSEAYHCLKCLASVKKGRLALVKTGAIKRLCDVYSKGAFSSEDSLGVIKGVAVGLGSKMWDGNPDSFNDLMDKISLQFEADQSEQKFELAEVMASIMLSYNMNAESVENAFWTHSIHKGLVDILTSKITEKQRNPAIKLASAMLTTLGIDWMKKCASEEGQSTQFLVLLVHLSCIETRMTLEDRSLDKILSKDDLIGACYGIIETIVKYMSGNTAEDMDEKQREQIFQSLKGAYGAILCFINLIRKECERNPKKFWDAKKKLLAIASVRCLAGWLAEDSHSMKEEVFKQLPFVLALVFEAFLDAEDEQSAESLVLAEQGKSCEPLLPPILCQLLPALCRLTAEERGVRMLIDAECTEMLNRFLTHNWSVYKNLKDLLERKSRPGKPGKKPVKKEGEPDLSVDEIRALLLRLRAAIMHTSNLFINISILDPVSINDDAATFTQIMRWAFTALPSLTGEDELILVCNVSSLGLLILLSVIRKATDAQKEGKTLPPEEQFAASRLISGGDNAVFKFGQSVIRFVWDAHLPDETQSPTVLGLTSNYRAVWADIKEMWFLSLQTVGALMELLPWLADFAAESGFIEALIKNLSLVYKSLIDASTLAAYEEFFCSAARSAPNAANIMKTKGAALAASHHLRALTKALKGEEVKK</sequence>
<dbReference type="OrthoDB" id="8186546at2759"/>